<name>A0A182FC16_ANOAL</name>
<keyword evidence="4" id="KW-1015">Disulfide bond</keyword>
<dbReference type="Pfam" id="PF01607">
    <property type="entry name" value="CBM_14"/>
    <property type="match status" value="1"/>
</dbReference>
<dbReference type="SUPFAM" id="SSF57625">
    <property type="entry name" value="Invertebrate chitin-binding proteins"/>
    <property type="match status" value="1"/>
</dbReference>
<keyword evidence="2" id="KW-0732">Signal</keyword>
<sequence length="293" mass="33023">MRGFGGNGPYTVIVAMLCFGVGLDAIYLERPVWEVDVGGRKPHPLLMPQQSYGGSAESERGDWGWNNPDLMYYQPEYNGAEYELQQPDSNESQLSEGTHFQEAQQASQMKKPVSEAVEEQMPYLAPRPYGVPQPMEQDREDGWGKPMLYQPNWQSETAPAPRPYQSPQQLEQQSRPPKPIQMPPRAPGDRQQGQWAEKGPDYNQQPEYYAGSNDDDDDAYEPVPYQKPVISVDARCPRNDDPAKPVHLPSTSCSKFMKCFNGIAYEMSCPGGLEFDKKTNRCDYAAIARCSKP</sequence>
<dbReference type="VEuPathDB" id="VectorBase:AALB004050"/>
<evidence type="ECO:0000313" key="8">
    <source>
        <dbReference type="Proteomes" id="UP000069272"/>
    </source>
</evidence>
<dbReference type="PANTHER" id="PTHR23301">
    <property type="entry name" value="CHITIN BINDING PERITROPHIN-A"/>
    <property type="match status" value="1"/>
</dbReference>
<feature type="compositionally biased region" description="Polar residues" evidence="6">
    <location>
        <begin position="86"/>
        <end position="108"/>
    </location>
</feature>
<evidence type="ECO:0000256" key="6">
    <source>
        <dbReference type="SAM" id="MobiDB-lite"/>
    </source>
</evidence>
<dbReference type="Proteomes" id="UP000069272">
    <property type="component" value="Chromosome 3R"/>
</dbReference>
<dbReference type="VEuPathDB" id="VectorBase:AALB20_034006"/>
<evidence type="ECO:0000256" key="3">
    <source>
        <dbReference type="ARBA" id="ARBA00022737"/>
    </source>
</evidence>
<feature type="compositionally biased region" description="Pro residues" evidence="6">
    <location>
        <begin position="176"/>
        <end position="186"/>
    </location>
</feature>
<dbReference type="EnsemblMetazoa" id="AALB004050-RA">
    <property type="protein sequence ID" value="AALB004050-PA"/>
    <property type="gene ID" value="AALB004050"/>
</dbReference>
<proteinExistence type="predicted"/>
<accession>A0A182FC16</accession>
<dbReference type="InterPro" id="IPR036508">
    <property type="entry name" value="Chitin-bd_dom_sf"/>
</dbReference>
<keyword evidence="5" id="KW-0325">Glycoprotein</keyword>
<evidence type="ECO:0000256" key="2">
    <source>
        <dbReference type="ARBA" id="ARBA00022729"/>
    </source>
</evidence>
<dbReference type="AlphaFoldDB" id="A0A182FC16"/>
<evidence type="ECO:0000313" key="7">
    <source>
        <dbReference type="EnsemblMetazoa" id="AALB004050-PA"/>
    </source>
</evidence>
<keyword evidence="3" id="KW-0677">Repeat</keyword>
<dbReference type="GO" id="GO:0008061">
    <property type="term" value="F:chitin binding"/>
    <property type="evidence" value="ECO:0007669"/>
    <property type="project" value="UniProtKB-KW"/>
</dbReference>
<dbReference type="GO" id="GO:0005576">
    <property type="term" value="C:extracellular region"/>
    <property type="evidence" value="ECO:0007669"/>
    <property type="project" value="InterPro"/>
</dbReference>
<dbReference type="Gene3D" id="2.170.140.10">
    <property type="entry name" value="Chitin binding domain"/>
    <property type="match status" value="1"/>
</dbReference>
<reference evidence="7" key="2">
    <citation type="submission" date="2022-08" db="UniProtKB">
        <authorList>
            <consortium name="EnsemblMetazoa"/>
        </authorList>
    </citation>
    <scope>IDENTIFICATION</scope>
    <source>
        <strain evidence="7">STECLA/ALBI9_A</strain>
    </source>
</reference>
<organism evidence="7 8">
    <name type="scientific">Anopheles albimanus</name>
    <name type="common">New world malaria mosquito</name>
    <dbReference type="NCBI Taxonomy" id="7167"/>
    <lineage>
        <taxon>Eukaryota</taxon>
        <taxon>Metazoa</taxon>
        <taxon>Ecdysozoa</taxon>
        <taxon>Arthropoda</taxon>
        <taxon>Hexapoda</taxon>
        <taxon>Insecta</taxon>
        <taxon>Pterygota</taxon>
        <taxon>Neoptera</taxon>
        <taxon>Endopterygota</taxon>
        <taxon>Diptera</taxon>
        <taxon>Nematocera</taxon>
        <taxon>Culicoidea</taxon>
        <taxon>Culicidae</taxon>
        <taxon>Anophelinae</taxon>
        <taxon>Anopheles</taxon>
    </lineage>
</organism>
<keyword evidence="8" id="KW-1185">Reference proteome</keyword>
<dbReference type="SMART" id="SM00494">
    <property type="entry name" value="ChtBD2"/>
    <property type="match status" value="1"/>
</dbReference>
<protein>
    <submittedName>
        <fullName evidence="7">Uncharacterized protein</fullName>
    </submittedName>
</protein>
<reference evidence="7 8" key="1">
    <citation type="journal article" date="2017" name="G3 (Bethesda)">
        <title>The Physical Genome Mapping of Anopheles albimanus Corrected Scaffold Misassemblies and Identified Interarm Rearrangements in Genus Anopheles.</title>
        <authorList>
            <person name="Artemov G.N."/>
            <person name="Peery A.N."/>
            <person name="Jiang X."/>
            <person name="Tu Z."/>
            <person name="Stegniy V.N."/>
            <person name="Sharakhova M.V."/>
            <person name="Sharakhov I.V."/>
        </authorList>
    </citation>
    <scope>NUCLEOTIDE SEQUENCE [LARGE SCALE GENOMIC DNA]</scope>
    <source>
        <strain evidence="7 8">ALBI9_A</strain>
    </source>
</reference>
<feature type="region of interest" description="Disordered" evidence="6">
    <location>
        <begin position="85"/>
        <end position="237"/>
    </location>
</feature>
<feature type="compositionally biased region" description="Polar residues" evidence="6">
    <location>
        <begin position="165"/>
        <end position="175"/>
    </location>
</feature>
<dbReference type="InterPro" id="IPR051940">
    <property type="entry name" value="Chitin_bind-dev_reg"/>
</dbReference>
<evidence type="ECO:0000256" key="1">
    <source>
        <dbReference type="ARBA" id="ARBA00022669"/>
    </source>
</evidence>
<dbReference type="InterPro" id="IPR002557">
    <property type="entry name" value="Chitin-bd_dom"/>
</dbReference>
<evidence type="ECO:0000256" key="4">
    <source>
        <dbReference type="ARBA" id="ARBA00023157"/>
    </source>
</evidence>
<dbReference type="STRING" id="7167.A0A182FC16"/>
<dbReference type="PROSITE" id="PS50940">
    <property type="entry name" value="CHIT_BIND_II"/>
    <property type="match status" value="1"/>
</dbReference>
<evidence type="ECO:0000256" key="5">
    <source>
        <dbReference type="ARBA" id="ARBA00023180"/>
    </source>
</evidence>
<dbReference type="PANTHER" id="PTHR23301:SF0">
    <property type="entry name" value="CHITIN-BINDING TYPE-2 DOMAIN-CONTAINING PROTEIN-RELATED"/>
    <property type="match status" value="1"/>
</dbReference>
<keyword evidence="1" id="KW-0147">Chitin-binding</keyword>